<comment type="caution">
    <text evidence="5">The sequence shown here is derived from an EMBL/GenBank/DDBJ whole genome shotgun (WGS) entry which is preliminary data.</text>
</comment>
<feature type="domain" description="HTH Mu-type" evidence="4">
    <location>
        <begin position="6"/>
        <end position="73"/>
    </location>
</feature>
<dbReference type="SUPFAM" id="SSF51306">
    <property type="entry name" value="LexA/Signal peptidase"/>
    <property type="match status" value="1"/>
</dbReference>
<dbReference type="PROSITE" id="PS51702">
    <property type="entry name" value="HTH_MU"/>
    <property type="match status" value="1"/>
</dbReference>
<dbReference type="InterPro" id="IPR036388">
    <property type="entry name" value="WH-like_DNA-bd_sf"/>
</dbReference>
<dbReference type="EMBL" id="QEPN01000003">
    <property type="protein sequence ID" value="RDE72705.1"/>
    <property type="molecule type" value="Genomic_DNA"/>
</dbReference>
<dbReference type="PANTHER" id="PTHR40661">
    <property type="match status" value="1"/>
</dbReference>
<keyword evidence="3" id="KW-0804">Transcription</keyword>
<organism evidence="5 6">
    <name type="scientific">Haemophilus sputorum</name>
    <dbReference type="NCBI Taxonomy" id="1078480"/>
    <lineage>
        <taxon>Bacteria</taxon>
        <taxon>Pseudomonadati</taxon>
        <taxon>Pseudomonadota</taxon>
        <taxon>Gammaproteobacteria</taxon>
        <taxon>Pasteurellales</taxon>
        <taxon>Pasteurellaceae</taxon>
        <taxon>Haemophilus</taxon>
    </lineage>
</organism>
<dbReference type="InterPro" id="IPR015927">
    <property type="entry name" value="Peptidase_S24_S26A/B/C"/>
</dbReference>
<dbReference type="InterPro" id="IPR009061">
    <property type="entry name" value="DNA-bd_dom_put_sf"/>
</dbReference>
<gene>
    <name evidence="5" type="ORF">DPV93_05340</name>
</gene>
<proteinExistence type="predicted"/>
<evidence type="ECO:0000256" key="3">
    <source>
        <dbReference type="ARBA" id="ARBA00023163"/>
    </source>
</evidence>
<reference evidence="5 6" key="1">
    <citation type="submission" date="2018-05" db="EMBL/GenBank/DDBJ databases">
        <title>Draft Genome Sequences for a Diverse set of 7 Haemophilus Species.</title>
        <authorList>
            <person name="Nichols M."/>
            <person name="Topaz N."/>
            <person name="Wang X."/>
            <person name="Wang X."/>
            <person name="Boxrud D."/>
        </authorList>
    </citation>
    <scope>NUCLEOTIDE SEQUENCE [LARGE SCALE GENOMIC DNA]</scope>
    <source>
        <strain evidence="5 6">C2002001239</strain>
    </source>
</reference>
<dbReference type="Gene3D" id="2.10.109.10">
    <property type="entry name" value="Umud Fragment, subunit A"/>
    <property type="match status" value="1"/>
</dbReference>
<dbReference type="RefSeq" id="WP_111402764.1">
    <property type="nucleotide sequence ID" value="NZ_QEPN01000003.1"/>
</dbReference>
<dbReference type="AlphaFoldDB" id="A0A369YIT7"/>
<dbReference type="CDD" id="cd06529">
    <property type="entry name" value="S24_LexA-like"/>
    <property type="match status" value="1"/>
</dbReference>
<dbReference type="InterPro" id="IPR039418">
    <property type="entry name" value="LexA-like"/>
</dbReference>
<evidence type="ECO:0000259" key="4">
    <source>
        <dbReference type="PROSITE" id="PS51702"/>
    </source>
</evidence>
<evidence type="ECO:0000256" key="2">
    <source>
        <dbReference type="ARBA" id="ARBA00023125"/>
    </source>
</evidence>
<dbReference type="SUPFAM" id="SSF46955">
    <property type="entry name" value="Putative DNA-binding domain"/>
    <property type="match status" value="1"/>
</dbReference>
<dbReference type="Gene3D" id="1.10.10.10">
    <property type="entry name" value="Winged helix-like DNA-binding domain superfamily/Winged helix DNA-binding domain"/>
    <property type="match status" value="1"/>
</dbReference>
<accession>A0A369YIT7</accession>
<evidence type="ECO:0000313" key="6">
    <source>
        <dbReference type="Proteomes" id="UP000253872"/>
    </source>
</evidence>
<sequence>MKNSKEWLSVAEILELDADDFPKSDKGIVKKADRERWEKRQREGVKGKTFEYHVSSFPEAVQKALGFINKPQPAKSTAPAIPEEDELELIPYYEVYASAGNGSFNLEVYEPSDYIGLSRRWLRQRGFRINHLTFFQAEGDSMYPTISDGDALLIDLSEKKPKDGNIYIIRHGDQTLVKRVQGIRNGIRLISDNKTFYDPVDLTFDESLDLEVIGRVVHIGHSLV</sequence>
<dbReference type="InterPro" id="IPR003314">
    <property type="entry name" value="Mu-type_HTH"/>
</dbReference>
<evidence type="ECO:0000313" key="5">
    <source>
        <dbReference type="EMBL" id="RDE72705.1"/>
    </source>
</evidence>
<name>A0A369YIT7_9PAST</name>
<keyword evidence="1" id="KW-0805">Transcription regulation</keyword>
<evidence type="ECO:0000256" key="1">
    <source>
        <dbReference type="ARBA" id="ARBA00023015"/>
    </source>
</evidence>
<dbReference type="PANTHER" id="PTHR40661:SF3">
    <property type="entry name" value="FELS-1 PROPHAGE TRANSCRIPTIONAL REGULATOR"/>
    <property type="match status" value="1"/>
</dbReference>
<protein>
    <submittedName>
        <fullName evidence="5">Helix-turn-helix transcriptional regulator</fullName>
    </submittedName>
</protein>
<keyword evidence="2" id="KW-0238">DNA-binding</keyword>
<dbReference type="Pfam" id="PF02316">
    <property type="entry name" value="HTH_Tnp_Mu_1"/>
    <property type="match status" value="1"/>
</dbReference>
<dbReference type="Proteomes" id="UP000253872">
    <property type="component" value="Unassembled WGS sequence"/>
</dbReference>
<dbReference type="GO" id="GO:0003677">
    <property type="term" value="F:DNA binding"/>
    <property type="evidence" value="ECO:0007669"/>
    <property type="project" value="UniProtKB-KW"/>
</dbReference>
<dbReference type="InterPro" id="IPR036286">
    <property type="entry name" value="LexA/Signal_pep-like_sf"/>
</dbReference>
<dbReference type="Pfam" id="PF00717">
    <property type="entry name" value="Peptidase_S24"/>
    <property type="match status" value="1"/>
</dbReference>